<keyword evidence="2" id="KW-0472">Membrane</keyword>
<keyword evidence="2" id="KW-0812">Transmembrane</keyword>
<dbReference type="Proteomes" id="UP001500427">
    <property type="component" value="Unassembled WGS sequence"/>
</dbReference>
<evidence type="ECO:0000313" key="5">
    <source>
        <dbReference type="Proteomes" id="UP001500427"/>
    </source>
</evidence>
<feature type="domain" description="DUF6286" evidence="3">
    <location>
        <begin position="95"/>
        <end position="193"/>
    </location>
</feature>
<dbReference type="RefSeq" id="WP_345509145.1">
    <property type="nucleotide sequence ID" value="NZ_BAABIW010000028.1"/>
</dbReference>
<evidence type="ECO:0000256" key="1">
    <source>
        <dbReference type="SAM" id="MobiDB-lite"/>
    </source>
</evidence>
<sequence length="199" mass="20202">MTATPPQSPARTPGPDRVRTGSPVGAPAPTGAPPATGWAVLLGLLVTAVGVLLLRDAAVLAGLLDGTAVTSSLVEKLRSVRPQAWYVPAGVVLALLGLWVVVVAVRPRPRRDLAVGDRSLVWLTPSAVAGIARSAASGVDGVVEARATATRRVVRVLARTTSTDPGVAAGITEAVEHSLSGLASTPTVRVTTRAIGDHS</sequence>
<dbReference type="Pfam" id="PF19803">
    <property type="entry name" value="DUF6286"/>
    <property type="match status" value="1"/>
</dbReference>
<comment type="caution">
    <text evidence="4">The sequence shown here is derived from an EMBL/GenBank/DDBJ whole genome shotgun (WGS) entry which is preliminary data.</text>
</comment>
<dbReference type="InterPro" id="IPR046253">
    <property type="entry name" value="DUF6286"/>
</dbReference>
<feature type="transmembrane region" description="Helical" evidence="2">
    <location>
        <begin position="84"/>
        <end position="105"/>
    </location>
</feature>
<feature type="region of interest" description="Disordered" evidence="1">
    <location>
        <begin position="1"/>
        <end position="30"/>
    </location>
</feature>
<feature type="transmembrane region" description="Helical" evidence="2">
    <location>
        <begin position="38"/>
        <end position="64"/>
    </location>
</feature>
<evidence type="ECO:0000259" key="3">
    <source>
        <dbReference type="Pfam" id="PF19803"/>
    </source>
</evidence>
<feature type="compositionally biased region" description="Low complexity" evidence="1">
    <location>
        <begin position="20"/>
        <end position="30"/>
    </location>
</feature>
<evidence type="ECO:0000256" key="2">
    <source>
        <dbReference type="SAM" id="Phobius"/>
    </source>
</evidence>
<gene>
    <name evidence="4" type="ORF">GCM10023258_38440</name>
</gene>
<proteinExistence type="predicted"/>
<keyword evidence="2" id="KW-1133">Transmembrane helix</keyword>
<accession>A0ABP9JPE4</accession>
<dbReference type="EMBL" id="BAABIW010000028">
    <property type="protein sequence ID" value="GAA5035969.1"/>
    <property type="molecule type" value="Genomic_DNA"/>
</dbReference>
<keyword evidence="5" id="KW-1185">Reference proteome</keyword>
<reference evidence="5" key="1">
    <citation type="journal article" date="2019" name="Int. J. Syst. Evol. Microbiol.">
        <title>The Global Catalogue of Microorganisms (GCM) 10K type strain sequencing project: providing services to taxonomists for standard genome sequencing and annotation.</title>
        <authorList>
            <consortium name="The Broad Institute Genomics Platform"/>
            <consortium name="The Broad Institute Genome Sequencing Center for Infectious Disease"/>
            <person name="Wu L."/>
            <person name="Ma J."/>
        </authorList>
    </citation>
    <scope>NUCLEOTIDE SEQUENCE [LARGE SCALE GENOMIC DNA]</scope>
    <source>
        <strain evidence="5">JCM 17687</strain>
    </source>
</reference>
<name>A0ABP9JPE4_9MICO</name>
<organism evidence="4 5">
    <name type="scientific">Terrabacter aeriphilus</name>
    <dbReference type="NCBI Taxonomy" id="515662"/>
    <lineage>
        <taxon>Bacteria</taxon>
        <taxon>Bacillati</taxon>
        <taxon>Actinomycetota</taxon>
        <taxon>Actinomycetes</taxon>
        <taxon>Micrococcales</taxon>
        <taxon>Intrasporangiaceae</taxon>
        <taxon>Terrabacter</taxon>
    </lineage>
</organism>
<protein>
    <recommendedName>
        <fullName evidence="3">DUF6286 domain-containing protein</fullName>
    </recommendedName>
</protein>
<evidence type="ECO:0000313" key="4">
    <source>
        <dbReference type="EMBL" id="GAA5035969.1"/>
    </source>
</evidence>